<proteinExistence type="predicted"/>
<organism evidence="1 2">
    <name type="scientific">Candidatus Dojkabacteria bacterium</name>
    <dbReference type="NCBI Taxonomy" id="2099670"/>
    <lineage>
        <taxon>Bacteria</taxon>
        <taxon>Candidatus Dojkabacteria</taxon>
    </lineage>
</organism>
<dbReference type="EMBL" id="JAGQLK010000145">
    <property type="protein sequence ID" value="MCA9383823.1"/>
    <property type="molecule type" value="Genomic_DNA"/>
</dbReference>
<protein>
    <submittedName>
        <fullName evidence="1">Uncharacterized protein</fullName>
    </submittedName>
</protein>
<dbReference type="Proteomes" id="UP000783287">
    <property type="component" value="Unassembled WGS sequence"/>
</dbReference>
<accession>A0A955L710</accession>
<gene>
    <name evidence="1" type="ORF">KC909_05675</name>
</gene>
<evidence type="ECO:0000313" key="2">
    <source>
        <dbReference type="Proteomes" id="UP000783287"/>
    </source>
</evidence>
<comment type="caution">
    <text evidence="1">The sequence shown here is derived from an EMBL/GenBank/DDBJ whole genome shotgun (WGS) entry which is preliminary data.</text>
</comment>
<evidence type="ECO:0000313" key="1">
    <source>
        <dbReference type="EMBL" id="MCA9383823.1"/>
    </source>
</evidence>
<sequence length="146" mass="16073">MSEQSESPYGDDLGRDVYQISWDEGVIDALARFSTAISPTAGGCLILAAGLQRVLPGSVVSVIYGHYDGQYGSLHAAVRFNGRLYDGLGSKTEEEFVAQYSDFGEVALLDFEQITEQEAEAIELWFDQETADQIAQIFSQRLSLSY</sequence>
<reference evidence="1" key="1">
    <citation type="submission" date="2020-04" db="EMBL/GenBank/DDBJ databases">
        <authorList>
            <person name="Zhang T."/>
        </authorList>
    </citation>
    <scope>NUCLEOTIDE SEQUENCE</scope>
    <source>
        <strain evidence="1">HKST-UBA14</strain>
    </source>
</reference>
<name>A0A955L710_9BACT</name>
<reference evidence="1" key="2">
    <citation type="journal article" date="2021" name="Microbiome">
        <title>Successional dynamics and alternative stable states in a saline activated sludge microbial community over 9 years.</title>
        <authorList>
            <person name="Wang Y."/>
            <person name="Ye J."/>
            <person name="Ju F."/>
            <person name="Liu L."/>
            <person name="Boyd J.A."/>
            <person name="Deng Y."/>
            <person name="Parks D.H."/>
            <person name="Jiang X."/>
            <person name="Yin X."/>
            <person name="Woodcroft B.J."/>
            <person name="Tyson G.W."/>
            <person name="Hugenholtz P."/>
            <person name="Polz M.F."/>
            <person name="Zhang T."/>
        </authorList>
    </citation>
    <scope>NUCLEOTIDE SEQUENCE</scope>
    <source>
        <strain evidence="1">HKST-UBA14</strain>
    </source>
</reference>
<dbReference type="AlphaFoldDB" id="A0A955L710"/>